<reference evidence="1 2" key="1">
    <citation type="submission" date="2019-06" db="EMBL/GenBank/DDBJ databases">
        <authorList>
            <person name="Deangelis K."/>
            <person name="Huntemann M."/>
            <person name="Clum A."/>
            <person name="Pillay M."/>
            <person name="Palaniappan K."/>
            <person name="Varghese N."/>
            <person name="Mikhailova N."/>
            <person name="Stamatis D."/>
            <person name="Reddy T."/>
            <person name="Daum C."/>
            <person name="Shapiro N."/>
            <person name="Ivanova N."/>
            <person name="Kyrpides N."/>
            <person name="Woyke T."/>
        </authorList>
    </citation>
    <scope>NUCLEOTIDE SEQUENCE [LARGE SCALE GENOMIC DNA]</scope>
    <source>
        <strain evidence="1 2">106R</strain>
    </source>
</reference>
<sequence length="43" mass="5015">MVTPSLLVLPPCSLREIKTFKIRGLLLRMQLSYMPHDDFRSPN</sequence>
<dbReference type="AlphaFoldDB" id="A0AA46QAW9"/>
<name>A0AA46QAW9_SERMA</name>
<proteinExistence type="predicted"/>
<comment type="caution">
    <text evidence="1">The sequence shown here is derived from an EMBL/GenBank/DDBJ whole genome shotgun (WGS) entry which is preliminary data.</text>
</comment>
<dbReference type="Proteomes" id="UP000320710">
    <property type="component" value="Unassembled WGS sequence"/>
</dbReference>
<accession>A0AA46QAW9</accession>
<protein>
    <submittedName>
        <fullName evidence="1">Uncharacterized protein</fullName>
    </submittedName>
</protein>
<reference evidence="1 2" key="2">
    <citation type="submission" date="2019-07" db="EMBL/GenBank/DDBJ databases">
        <title>Investigation of anaerobic lignin degradation for improved lignocellulosic biofuels.</title>
        <authorList>
            <person name="Deangelis K.PhD."/>
        </authorList>
    </citation>
    <scope>NUCLEOTIDE SEQUENCE [LARGE SCALE GENOMIC DNA]</scope>
    <source>
        <strain evidence="1 2">106R</strain>
    </source>
</reference>
<dbReference type="EMBL" id="VFMJ01000001">
    <property type="protein sequence ID" value="TQI83412.1"/>
    <property type="molecule type" value="Genomic_DNA"/>
</dbReference>
<evidence type="ECO:0000313" key="1">
    <source>
        <dbReference type="EMBL" id="TQI83412.1"/>
    </source>
</evidence>
<gene>
    <name evidence="1" type="ORF">FHU12_0891</name>
</gene>
<evidence type="ECO:0000313" key="2">
    <source>
        <dbReference type="Proteomes" id="UP000320710"/>
    </source>
</evidence>
<organism evidence="1 2">
    <name type="scientific">Serratia marcescens</name>
    <dbReference type="NCBI Taxonomy" id="615"/>
    <lineage>
        <taxon>Bacteria</taxon>
        <taxon>Pseudomonadati</taxon>
        <taxon>Pseudomonadota</taxon>
        <taxon>Gammaproteobacteria</taxon>
        <taxon>Enterobacterales</taxon>
        <taxon>Yersiniaceae</taxon>
        <taxon>Serratia</taxon>
    </lineage>
</organism>